<feature type="signal peptide" evidence="15">
    <location>
        <begin position="1"/>
        <end position="23"/>
    </location>
</feature>
<feature type="chain" id="PRO_5046253731" evidence="15">
    <location>
        <begin position="24"/>
        <end position="144"/>
    </location>
</feature>
<keyword evidence="11" id="KW-0465">Mannose-binding</keyword>
<evidence type="ECO:0000256" key="12">
    <source>
        <dbReference type="ARBA" id="ARBA00023157"/>
    </source>
</evidence>
<evidence type="ECO:0000256" key="5">
    <source>
        <dbReference type="ARBA" id="ARBA00022729"/>
    </source>
</evidence>
<evidence type="ECO:0000256" key="2">
    <source>
        <dbReference type="ARBA" id="ARBA00022529"/>
    </source>
</evidence>
<dbReference type="Proteomes" id="UP000827889">
    <property type="component" value="Chromosome 5"/>
</dbReference>
<dbReference type="InterPro" id="IPR002902">
    <property type="entry name" value="GNK2"/>
</dbReference>
<dbReference type="PANTHER" id="PTHR32080">
    <property type="entry name" value="ANTIFUNGAL PROTEIN GINKBILOBIN-2-LIKE"/>
    <property type="match status" value="1"/>
</dbReference>
<evidence type="ECO:0000256" key="13">
    <source>
        <dbReference type="ARBA" id="ARBA00024184"/>
    </source>
</evidence>
<evidence type="ECO:0000256" key="6">
    <source>
        <dbReference type="ARBA" id="ARBA00022734"/>
    </source>
</evidence>
<evidence type="ECO:0000256" key="11">
    <source>
        <dbReference type="ARBA" id="ARBA00023035"/>
    </source>
</evidence>
<gene>
    <name evidence="18" type="primary">LOC125315224</name>
</gene>
<organism evidence="17 18">
    <name type="scientific">Rhodamnia argentea</name>
    <dbReference type="NCBI Taxonomy" id="178133"/>
    <lineage>
        <taxon>Eukaryota</taxon>
        <taxon>Viridiplantae</taxon>
        <taxon>Streptophyta</taxon>
        <taxon>Embryophyta</taxon>
        <taxon>Tracheophyta</taxon>
        <taxon>Spermatophyta</taxon>
        <taxon>Magnoliopsida</taxon>
        <taxon>eudicotyledons</taxon>
        <taxon>Gunneridae</taxon>
        <taxon>Pentapetalae</taxon>
        <taxon>rosids</taxon>
        <taxon>malvids</taxon>
        <taxon>Myrtales</taxon>
        <taxon>Myrtaceae</taxon>
        <taxon>Myrtoideae</taxon>
        <taxon>Myrteae</taxon>
        <taxon>Australasian group</taxon>
        <taxon>Rhodamnia</taxon>
    </lineage>
</organism>
<protein>
    <submittedName>
        <fullName evidence="18">Antifungal protein ginkbilobin-like protein</fullName>
    </submittedName>
</protein>
<name>A0ABM3HGA4_9MYRT</name>
<keyword evidence="10" id="KW-0044">Antibiotic</keyword>
<keyword evidence="9" id="KW-0965">Cell junction</keyword>
<comment type="subcellular location">
    <subcellularLocation>
        <location evidence="13">Cell junction</location>
        <location evidence="13">Plasmodesma</location>
    </subcellularLocation>
    <subcellularLocation>
        <location evidence="1">Cell membrane</location>
        <topology evidence="1">Single-pass type I membrane protein</topology>
    </subcellularLocation>
</comment>
<evidence type="ECO:0000313" key="17">
    <source>
        <dbReference type="Proteomes" id="UP000827889"/>
    </source>
</evidence>
<evidence type="ECO:0000259" key="16">
    <source>
        <dbReference type="PROSITE" id="PS51473"/>
    </source>
</evidence>
<dbReference type="PROSITE" id="PS51257">
    <property type="entry name" value="PROKAR_LIPOPROTEIN"/>
    <property type="match status" value="1"/>
</dbReference>
<dbReference type="InterPro" id="IPR051378">
    <property type="entry name" value="Cell2Cell_Antifungal"/>
</dbReference>
<evidence type="ECO:0000256" key="14">
    <source>
        <dbReference type="ARBA" id="ARBA00038393"/>
    </source>
</evidence>
<evidence type="ECO:0000256" key="3">
    <source>
        <dbReference type="ARBA" id="ARBA00022577"/>
    </source>
</evidence>
<keyword evidence="12" id="KW-1015">Disulfide bond</keyword>
<evidence type="ECO:0000256" key="10">
    <source>
        <dbReference type="ARBA" id="ARBA00023022"/>
    </source>
</evidence>
<dbReference type="PROSITE" id="PS51473">
    <property type="entry name" value="GNK2"/>
    <property type="match status" value="1"/>
</dbReference>
<evidence type="ECO:0000256" key="1">
    <source>
        <dbReference type="ARBA" id="ARBA00004251"/>
    </source>
</evidence>
<dbReference type="Gene3D" id="3.30.430.20">
    <property type="entry name" value="Gnk2 domain, C-X8-C-X2-C motif"/>
    <property type="match status" value="1"/>
</dbReference>
<evidence type="ECO:0000256" key="7">
    <source>
        <dbReference type="ARBA" id="ARBA00022737"/>
    </source>
</evidence>
<keyword evidence="17" id="KW-1185">Reference proteome</keyword>
<dbReference type="PANTHER" id="PTHR32080:SF54">
    <property type="entry name" value="GNK2-HOMOLOGOUS DOMAIN-CONTAINING PROTEIN"/>
    <property type="match status" value="1"/>
</dbReference>
<keyword evidence="4" id="KW-0945">Host-virus interaction</keyword>
<keyword evidence="2" id="KW-0929">Antimicrobial</keyword>
<keyword evidence="3" id="KW-0295">Fungicide</keyword>
<feature type="domain" description="Gnk2-homologous" evidence="16">
    <location>
        <begin position="26"/>
        <end position="130"/>
    </location>
</feature>
<accession>A0ABM3HGA4</accession>
<dbReference type="GeneID" id="125315224"/>
<evidence type="ECO:0000313" key="18">
    <source>
        <dbReference type="RefSeq" id="XP_048135621.1"/>
    </source>
</evidence>
<dbReference type="Pfam" id="PF01657">
    <property type="entry name" value="Stress-antifung"/>
    <property type="match status" value="1"/>
</dbReference>
<evidence type="ECO:0000256" key="8">
    <source>
        <dbReference type="ARBA" id="ARBA00022821"/>
    </source>
</evidence>
<evidence type="ECO:0000256" key="9">
    <source>
        <dbReference type="ARBA" id="ARBA00022949"/>
    </source>
</evidence>
<evidence type="ECO:0000256" key="15">
    <source>
        <dbReference type="SAM" id="SignalP"/>
    </source>
</evidence>
<keyword evidence="7" id="KW-0677">Repeat</keyword>
<dbReference type="InterPro" id="IPR038408">
    <property type="entry name" value="GNK2_sf"/>
</dbReference>
<reference evidence="18" key="1">
    <citation type="submission" date="2025-08" db="UniProtKB">
        <authorList>
            <consortium name="RefSeq"/>
        </authorList>
    </citation>
    <scope>IDENTIFICATION</scope>
    <source>
        <tissue evidence="18">Leaf</tissue>
    </source>
</reference>
<dbReference type="CDD" id="cd23509">
    <property type="entry name" value="Gnk2-like"/>
    <property type="match status" value="1"/>
</dbReference>
<comment type="similarity">
    <text evidence="14">Belongs to the cysteine-rich repeat secretory protein family. Plasmodesmata-located proteins (PDLD) subfamily.</text>
</comment>
<sequence length="144" mass="15964">MASFHKTATIIIVVLCSCNVLKGDPDETVVSKICNGDTGTTWSYNDLVNDLLQDLVDHTPGSGFNYYKEKDEFLTNSCYGHGACNGLLTPPDCHKCLGDAKELIQKDCHFSVGAQVQLQDCRIRSCSLSNFRRVEKSAKRLCIR</sequence>
<proteinExistence type="inferred from homology"/>
<keyword evidence="6" id="KW-0430">Lectin</keyword>
<evidence type="ECO:0000256" key="4">
    <source>
        <dbReference type="ARBA" id="ARBA00022581"/>
    </source>
</evidence>
<keyword evidence="8" id="KW-0611">Plant defense</keyword>
<keyword evidence="5 15" id="KW-0732">Signal</keyword>
<dbReference type="RefSeq" id="XP_048135621.1">
    <property type="nucleotide sequence ID" value="XM_048279664.1"/>
</dbReference>